<feature type="domain" description="HTH merR-type" evidence="2">
    <location>
        <begin position="1"/>
        <end position="69"/>
    </location>
</feature>
<dbReference type="InterPro" id="IPR047057">
    <property type="entry name" value="MerR_fam"/>
</dbReference>
<gene>
    <name evidence="3" type="ORF">ACFQ2N_14365</name>
</gene>
<dbReference type="CDD" id="cd04770">
    <property type="entry name" value="HTH_HMRTR"/>
    <property type="match status" value="1"/>
</dbReference>
<dbReference type="EMBL" id="JBHTKN010000011">
    <property type="protein sequence ID" value="MFD1043533.1"/>
    <property type="molecule type" value="Genomic_DNA"/>
</dbReference>
<dbReference type="PRINTS" id="PR00040">
    <property type="entry name" value="HTHMERR"/>
</dbReference>
<dbReference type="PROSITE" id="PS50937">
    <property type="entry name" value="HTH_MERR_2"/>
    <property type="match status" value="1"/>
</dbReference>
<evidence type="ECO:0000313" key="3">
    <source>
        <dbReference type="EMBL" id="MFD1043533.1"/>
    </source>
</evidence>
<accession>A0ABW3LZ66</accession>
<dbReference type="PANTHER" id="PTHR30204:SF92">
    <property type="entry name" value="HTH-TYPE TRANSCRIPTIONAL REGULATOR ZNTR"/>
    <property type="match status" value="1"/>
</dbReference>
<evidence type="ECO:0000256" key="1">
    <source>
        <dbReference type="ARBA" id="ARBA00023125"/>
    </source>
</evidence>
<dbReference type="InterPro" id="IPR009061">
    <property type="entry name" value="DNA-bd_dom_put_sf"/>
</dbReference>
<reference evidence="4" key="1">
    <citation type="journal article" date="2019" name="Int. J. Syst. Evol. Microbiol.">
        <title>The Global Catalogue of Microorganisms (GCM) 10K type strain sequencing project: providing services to taxonomists for standard genome sequencing and annotation.</title>
        <authorList>
            <consortium name="The Broad Institute Genomics Platform"/>
            <consortium name="The Broad Institute Genome Sequencing Center for Infectious Disease"/>
            <person name="Wu L."/>
            <person name="Ma J."/>
        </authorList>
    </citation>
    <scope>NUCLEOTIDE SEQUENCE [LARGE SCALE GENOMIC DNA]</scope>
    <source>
        <strain evidence="4">CCUG 55854</strain>
    </source>
</reference>
<dbReference type="Pfam" id="PF13411">
    <property type="entry name" value="MerR_1"/>
    <property type="match status" value="1"/>
</dbReference>
<evidence type="ECO:0000259" key="2">
    <source>
        <dbReference type="PROSITE" id="PS50937"/>
    </source>
</evidence>
<keyword evidence="4" id="KW-1185">Reference proteome</keyword>
<dbReference type="PANTHER" id="PTHR30204">
    <property type="entry name" value="REDOX-CYCLING DRUG-SENSING TRANSCRIPTIONAL ACTIVATOR SOXR"/>
    <property type="match status" value="1"/>
</dbReference>
<dbReference type="Gene3D" id="1.10.1660.10">
    <property type="match status" value="1"/>
</dbReference>
<comment type="caution">
    <text evidence="3">The sequence shown here is derived from an EMBL/GenBank/DDBJ whole genome shotgun (WGS) entry which is preliminary data.</text>
</comment>
<dbReference type="SUPFAM" id="SSF46955">
    <property type="entry name" value="Putative DNA-binding domain"/>
    <property type="match status" value="1"/>
</dbReference>
<organism evidence="3 4">
    <name type="scientific">Pseudoxanthomonas kaohsiungensis</name>
    <dbReference type="NCBI Taxonomy" id="283923"/>
    <lineage>
        <taxon>Bacteria</taxon>
        <taxon>Pseudomonadati</taxon>
        <taxon>Pseudomonadota</taxon>
        <taxon>Gammaproteobacteria</taxon>
        <taxon>Lysobacterales</taxon>
        <taxon>Lysobacteraceae</taxon>
        <taxon>Pseudoxanthomonas</taxon>
    </lineage>
</organism>
<dbReference type="PROSITE" id="PS00552">
    <property type="entry name" value="HTH_MERR_1"/>
    <property type="match status" value="1"/>
</dbReference>
<protein>
    <submittedName>
        <fullName evidence="3">Heavy metal-responsive transcriptional regulator</fullName>
    </submittedName>
</protein>
<keyword evidence="1" id="KW-0238">DNA-binding</keyword>
<proteinExistence type="predicted"/>
<dbReference type="Proteomes" id="UP001597033">
    <property type="component" value="Unassembled WGS sequence"/>
</dbReference>
<dbReference type="InterPro" id="IPR000551">
    <property type="entry name" value="MerR-type_HTH_dom"/>
</dbReference>
<dbReference type="RefSeq" id="WP_162378103.1">
    <property type="nucleotide sequence ID" value="NZ_JBHTKN010000011.1"/>
</dbReference>
<dbReference type="SMART" id="SM00422">
    <property type="entry name" value="HTH_MERR"/>
    <property type="match status" value="1"/>
</dbReference>
<sequence length="132" mass="14272">MKIGELARKAGVNIDTVRYYERQGLLPPAPRLASGYRVYAGADLSRLRFVRRAKALGFTLEDIGELLSLSSRCDNDMAGMKSTAAARLADVDRRIAELERIRTALQSLVEACPGHGSVEGCPILKTLAGDPA</sequence>
<evidence type="ECO:0000313" key="4">
    <source>
        <dbReference type="Proteomes" id="UP001597033"/>
    </source>
</evidence>
<name>A0ABW3LZ66_9GAMM</name>